<gene>
    <name evidence="2" type="ORF">DPX16_17371</name>
</gene>
<protein>
    <submittedName>
        <fullName evidence="2">Uncharacterized protein</fullName>
    </submittedName>
</protein>
<dbReference type="AlphaFoldDB" id="A0A3N0XYS4"/>
<dbReference type="Proteomes" id="UP000281406">
    <property type="component" value="Unassembled WGS sequence"/>
</dbReference>
<dbReference type="EMBL" id="RJVU01057109">
    <property type="protein sequence ID" value="ROK35628.1"/>
    <property type="molecule type" value="Genomic_DNA"/>
</dbReference>
<name>A0A3N0XYS4_ANAGA</name>
<accession>A0A3N0XYS4</accession>
<evidence type="ECO:0000256" key="1">
    <source>
        <dbReference type="SAM" id="MobiDB-lite"/>
    </source>
</evidence>
<sequence>MDFVLPIQTSKGGVFGLRAMGRVKGAFTEYSARWFVLGGRAHCMVYLLGPNLFQPDNDPAKHKGSYRFHYGVPQAHMACYSVFLDRSVKHNLVGEWPETHMSRVEETGAVVSSVPLRKRRIVERSVQMFPAGSPFQGTGLTVHPKKVSPPLVPRRKLGDRDRRHSRSLCGVTQICGL</sequence>
<organism evidence="2 3">
    <name type="scientific">Anabarilius grahami</name>
    <name type="common">Kanglang fish</name>
    <name type="synonym">Barilius grahami</name>
    <dbReference type="NCBI Taxonomy" id="495550"/>
    <lineage>
        <taxon>Eukaryota</taxon>
        <taxon>Metazoa</taxon>
        <taxon>Chordata</taxon>
        <taxon>Craniata</taxon>
        <taxon>Vertebrata</taxon>
        <taxon>Euteleostomi</taxon>
        <taxon>Actinopterygii</taxon>
        <taxon>Neopterygii</taxon>
        <taxon>Teleostei</taxon>
        <taxon>Ostariophysi</taxon>
        <taxon>Cypriniformes</taxon>
        <taxon>Xenocyprididae</taxon>
        <taxon>Xenocypridinae</taxon>
        <taxon>Xenocypridinae incertae sedis</taxon>
        <taxon>Anabarilius</taxon>
    </lineage>
</organism>
<evidence type="ECO:0000313" key="3">
    <source>
        <dbReference type="Proteomes" id="UP000281406"/>
    </source>
</evidence>
<proteinExistence type="predicted"/>
<evidence type="ECO:0000313" key="2">
    <source>
        <dbReference type="EMBL" id="ROK35628.1"/>
    </source>
</evidence>
<comment type="caution">
    <text evidence="2">The sequence shown here is derived from an EMBL/GenBank/DDBJ whole genome shotgun (WGS) entry which is preliminary data.</text>
</comment>
<keyword evidence="3" id="KW-1185">Reference proteome</keyword>
<reference evidence="2 3" key="1">
    <citation type="submission" date="2018-10" db="EMBL/GenBank/DDBJ databases">
        <title>Genome assembly for a Yunnan-Guizhou Plateau 3E fish, Anabarilius grahami (Regan), and its evolutionary and genetic applications.</title>
        <authorList>
            <person name="Jiang W."/>
        </authorList>
    </citation>
    <scope>NUCLEOTIDE SEQUENCE [LARGE SCALE GENOMIC DNA]</scope>
    <source>
        <strain evidence="2">AG-KIZ</strain>
        <tissue evidence="2">Muscle</tissue>
    </source>
</reference>
<feature type="region of interest" description="Disordered" evidence="1">
    <location>
        <begin position="139"/>
        <end position="163"/>
    </location>
</feature>